<reference evidence="12" key="1">
    <citation type="journal article" date="2023" name="Genome Biol. Evol.">
        <title>First Whole Genome Sequence and Flow Cytometry Genome Size Data for the Lichen-Forming Fungus Ramalina farinacea (Ascomycota).</title>
        <authorList>
            <person name="Llewellyn T."/>
            <person name="Mian S."/>
            <person name="Hill R."/>
            <person name="Leitch I.J."/>
            <person name="Gaya E."/>
        </authorList>
    </citation>
    <scope>NUCLEOTIDE SEQUENCE</scope>
    <source>
        <strain evidence="12">LIQ254RAFAR</strain>
    </source>
</reference>
<evidence type="ECO:0000256" key="6">
    <source>
        <dbReference type="ARBA" id="ARBA00023136"/>
    </source>
</evidence>
<feature type="transmembrane region" description="Helical" evidence="10">
    <location>
        <begin position="170"/>
        <end position="191"/>
    </location>
</feature>
<sequence length="274" mass="29341">MVSALFASFLLLSLRALSVVAQDADEEVEAPSTSPNLAVKISTSFPQSEIFGVKLVNGHPTQALLSFTNGEPEPVSVVFVGGSLWTDAMSAYGSQIISNLTTTRYNVEIPAGSSDSLSYSFTTELHPQDLKLNLAAVVTDVKGTPYTLQAFNETVGVVEAETSIFDPQIIFLYLFLGGLFAGTCYFIYSTWITTLFPQQRRGGKGGERAKRSLGGKKVDPSDQVSVLGADGPAVTSGAKAYDESWIPAHHINRPSAQRIKSSGRPKSNKGKQAE</sequence>
<feature type="chain" id="PRO_5041239211" evidence="11">
    <location>
        <begin position="22"/>
        <end position="274"/>
    </location>
</feature>
<evidence type="ECO:0000256" key="7">
    <source>
        <dbReference type="ARBA" id="ARBA00037565"/>
    </source>
</evidence>
<evidence type="ECO:0000256" key="1">
    <source>
        <dbReference type="ARBA" id="ARBA00004115"/>
    </source>
</evidence>
<dbReference type="PANTHER" id="PTHR12924:SF0">
    <property type="entry name" value="TRANSLOCON-ASSOCIATED PROTEIN SUBUNIT ALPHA"/>
    <property type="match status" value="1"/>
</dbReference>
<evidence type="ECO:0000313" key="13">
    <source>
        <dbReference type="Proteomes" id="UP001161017"/>
    </source>
</evidence>
<dbReference type="Proteomes" id="UP001161017">
    <property type="component" value="Unassembled WGS sequence"/>
</dbReference>
<dbReference type="Pfam" id="PF03896">
    <property type="entry name" value="TRAP_alpha"/>
    <property type="match status" value="1"/>
</dbReference>
<keyword evidence="5 10" id="KW-1133">Transmembrane helix</keyword>
<comment type="function">
    <text evidence="7">Is probably involved in a pathway contributing to genomic integrity.</text>
</comment>
<dbReference type="AlphaFoldDB" id="A0AA43TVJ4"/>
<evidence type="ECO:0000256" key="4">
    <source>
        <dbReference type="ARBA" id="ARBA00022824"/>
    </source>
</evidence>
<dbReference type="InterPro" id="IPR005595">
    <property type="entry name" value="TRAP_alpha"/>
</dbReference>
<keyword evidence="13" id="KW-1185">Reference proteome</keyword>
<organism evidence="12 13">
    <name type="scientific">Ramalina farinacea</name>
    <dbReference type="NCBI Taxonomy" id="258253"/>
    <lineage>
        <taxon>Eukaryota</taxon>
        <taxon>Fungi</taxon>
        <taxon>Dikarya</taxon>
        <taxon>Ascomycota</taxon>
        <taxon>Pezizomycotina</taxon>
        <taxon>Lecanoromycetes</taxon>
        <taxon>OSLEUM clade</taxon>
        <taxon>Lecanoromycetidae</taxon>
        <taxon>Lecanorales</taxon>
        <taxon>Lecanorineae</taxon>
        <taxon>Ramalinaceae</taxon>
        <taxon>Ramalina</taxon>
    </lineage>
</organism>
<evidence type="ECO:0000256" key="5">
    <source>
        <dbReference type="ARBA" id="ARBA00022989"/>
    </source>
</evidence>
<comment type="caution">
    <text evidence="12">The sequence shown here is derived from an EMBL/GenBank/DDBJ whole genome shotgun (WGS) entry which is preliminary data.</text>
</comment>
<dbReference type="EMBL" id="JAPUFD010000009">
    <property type="protein sequence ID" value="MDI1489479.1"/>
    <property type="molecule type" value="Genomic_DNA"/>
</dbReference>
<evidence type="ECO:0000256" key="9">
    <source>
        <dbReference type="SAM" id="MobiDB-lite"/>
    </source>
</evidence>
<evidence type="ECO:0000256" key="3">
    <source>
        <dbReference type="ARBA" id="ARBA00022729"/>
    </source>
</evidence>
<protein>
    <submittedName>
        <fullName evidence="12">Increased recombination centers protein 22</fullName>
    </submittedName>
</protein>
<gene>
    <name evidence="12" type="primary">IRC22</name>
    <name evidence="12" type="ORF">OHK93_008758</name>
</gene>
<feature type="region of interest" description="Disordered" evidence="9">
    <location>
        <begin position="199"/>
        <end position="236"/>
    </location>
</feature>
<comment type="similarity">
    <text evidence="8">Belongs to the IRC22 family.</text>
</comment>
<keyword evidence="6 10" id="KW-0472">Membrane</keyword>
<dbReference type="PANTHER" id="PTHR12924">
    <property type="entry name" value="TRANSLOCON-ASSOCIATED PROTEIN, ALPHA SUBUNIT"/>
    <property type="match status" value="1"/>
</dbReference>
<keyword evidence="3 11" id="KW-0732">Signal</keyword>
<dbReference type="GO" id="GO:0005789">
    <property type="term" value="C:endoplasmic reticulum membrane"/>
    <property type="evidence" value="ECO:0007669"/>
    <property type="project" value="UniProtKB-SubCell"/>
</dbReference>
<accession>A0AA43TVJ4</accession>
<feature type="region of interest" description="Disordered" evidence="9">
    <location>
        <begin position="249"/>
        <end position="274"/>
    </location>
</feature>
<keyword evidence="4" id="KW-0256">Endoplasmic reticulum</keyword>
<comment type="subcellular location">
    <subcellularLocation>
        <location evidence="1">Endoplasmic reticulum membrane</location>
        <topology evidence="1">Single-pass type I membrane protein</topology>
    </subcellularLocation>
</comment>
<evidence type="ECO:0000313" key="12">
    <source>
        <dbReference type="EMBL" id="MDI1489479.1"/>
    </source>
</evidence>
<evidence type="ECO:0000256" key="2">
    <source>
        <dbReference type="ARBA" id="ARBA00022692"/>
    </source>
</evidence>
<evidence type="ECO:0000256" key="8">
    <source>
        <dbReference type="ARBA" id="ARBA00038311"/>
    </source>
</evidence>
<name>A0AA43TVJ4_9LECA</name>
<proteinExistence type="inferred from homology"/>
<evidence type="ECO:0000256" key="10">
    <source>
        <dbReference type="SAM" id="Phobius"/>
    </source>
</evidence>
<feature type="signal peptide" evidence="11">
    <location>
        <begin position="1"/>
        <end position="21"/>
    </location>
</feature>
<keyword evidence="2 10" id="KW-0812">Transmembrane</keyword>
<evidence type="ECO:0000256" key="11">
    <source>
        <dbReference type="SAM" id="SignalP"/>
    </source>
</evidence>
<feature type="compositionally biased region" description="Basic residues" evidence="9">
    <location>
        <begin position="261"/>
        <end position="274"/>
    </location>
</feature>
<feature type="compositionally biased region" description="Basic and acidic residues" evidence="9">
    <location>
        <begin position="204"/>
        <end position="220"/>
    </location>
</feature>